<dbReference type="PANTHER" id="PTHR36221">
    <property type="entry name" value="DUF742 DOMAIN-CONTAINING PROTEIN"/>
    <property type="match status" value="1"/>
</dbReference>
<evidence type="ECO:0008006" key="3">
    <source>
        <dbReference type="Google" id="ProtNLM"/>
    </source>
</evidence>
<dbReference type="Proteomes" id="UP000190637">
    <property type="component" value="Unassembled WGS sequence"/>
</dbReference>
<dbReference type="Pfam" id="PF05331">
    <property type="entry name" value="DUF742"/>
    <property type="match status" value="1"/>
</dbReference>
<protein>
    <recommendedName>
        <fullName evidence="3">DUF742 domain-containing protein</fullName>
    </recommendedName>
</protein>
<dbReference type="RefSeq" id="WP_144390187.1">
    <property type="nucleotide sequence ID" value="NZ_FUWS01000010.1"/>
</dbReference>
<proteinExistence type="predicted"/>
<keyword evidence="2" id="KW-1185">Reference proteome</keyword>
<dbReference type="InterPro" id="IPR007995">
    <property type="entry name" value="DUF742"/>
</dbReference>
<evidence type="ECO:0000313" key="2">
    <source>
        <dbReference type="Proteomes" id="UP000190637"/>
    </source>
</evidence>
<gene>
    <name evidence="1" type="ORF">SAMN02745673_03570</name>
</gene>
<name>A0A1T4SJL0_9ACTN</name>
<organism evidence="1 2">
    <name type="scientific">Marinactinospora thermotolerans DSM 45154</name>
    <dbReference type="NCBI Taxonomy" id="1122192"/>
    <lineage>
        <taxon>Bacteria</taxon>
        <taxon>Bacillati</taxon>
        <taxon>Actinomycetota</taxon>
        <taxon>Actinomycetes</taxon>
        <taxon>Streptosporangiales</taxon>
        <taxon>Nocardiopsidaceae</taxon>
        <taxon>Marinactinospora</taxon>
    </lineage>
</organism>
<dbReference type="EMBL" id="FUWS01000010">
    <property type="protein sequence ID" value="SKA28366.1"/>
    <property type="molecule type" value="Genomic_DNA"/>
</dbReference>
<dbReference type="PANTHER" id="PTHR36221:SF1">
    <property type="entry name" value="DUF742 DOMAIN-CONTAINING PROTEIN"/>
    <property type="match status" value="1"/>
</dbReference>
<accession>A0A1T4SJL0</accession>
<evidence type="ECO:0000313" key="1">
    <source>
        <dbReference type="EMBL" id="SKA28366.1"/>
    </source>
</evidence>
<reference evidence="1 2" key="1">
    <citation type="submission" date="2017-02" db="EMBL/GenBank/DDBJ databases">
        <authorList>
            <person name="Peterson S.W."/>
        </authorList>
    </citation>
    <scope>NUCLEOTIDE SEQUENCE [LARGE SCALE GENOMIC DNA]</scope>
    <source>
        <strain evidence="1 2">DSM 45154</strain>
    </source>
</reference>
<dbReference type="STRING" id="1122192.SAMN02745673_03570"/>
<dbReference type="OrthoDB" id="3390328at2"/>
<sequence length="117" mass="12057">MIVGDGGRGPARLLRPFALGLGGGAATSLDLLCRVVAARSPGETGACQPERETVLRLCLRPRSVAEVSAVLDIPLTAARLLLADMIGRGELRSCADGAKAVEEGVVLRAVLDGLRAL</sequence>
<dbReference type="AlphaFoldDB" id="A0A1T4SJL0"/>